<accession>A0A2K0W9L9</accession>
<dbReference type="STRING" id="42673.A0A2K0W9L9"/>
<sequence>MGGPTYSAFGNGISHLIKPSDQVIAVKVATTFGGIVGLAFRIKDELGGVDWKIVGKVDKPDDYVGIKLLKPQNGPYISGLLLGLDACKVVSIQLVEKLGDASAVDRPRSSGQQHVWHPAPPQPDVVTVFTPTVDAEPAFILNMDFGGPSGSLLPLLTRVAIFYDDLNYTVKGLGFYYTDGTEREFGFREVLTNCRHRDTALEMSLPIDGPAGERIIGLSHIAMHRWSFKIITSFGGTTKKIEPMVDPEGPEMKTLVLHHGEAVTGFLAHVRMIPLDGSLVSLGLVHLDHLDSSQPKSPSTALNCYKGHQGPSNFVCLNDVKRVGISCGREGRSRRPEHVSGFRFEFWDKSPPVYIGQWFKEIGHLDVCEDERLISFTFWNEGVGYAYHHGRSAKYSGVRIEKSGPEPNAVEVHPGPHANMHESCYTENRFERLDSLIWDVFHSHDTTNLVAKPTPLAKKCLSTKSHIREGVCTKSDKIFWEIEDGKGGWTSVSQIAAFFNPNTKGLCGMEFTYRDNQIRRGGYTEGAKTIFKVKRYEKVTGAFIRSTTTNVSGDILDVSSENGDGLQWSEGS</sequence>
<evidence type="ECO:0000313" key="1">
    <source>
        <dbReference type="EMBL" id="PNP78921.1"/>
    </source>
</evidence>
<dbReference type="OrthoDB" id="5273847at2759"/>
<organism evidence="1 2">
    <name type="scientific">Gibberella nygamai</name>
    <name type="common">Bean root rot disease fungus</name>
    <name type="synonym">Fusarium nygamai</name>
    <dbReference type="NCBI Taxonomy" id="42673"/>
    <lineage>
        <taxon>Eukaryota</taxon>
        <taxon>Fungi</taxon>
        <taxon>Dikarya</taxon>
        <taxon>Ascomycota</taxon>
        <taxon>Pezizomycotina</taxon>
        <taxon>Sordariomycetes</taxon>
        <taxon>Hypocreomycetidae</taxon>
        <taxon>Hypocreales</taxon>
        <taxon>Nectriaceae</taxon>
        <taxon>Fusarium</taxon>
        <taxon>Fusarium fujikuroi species complex</taxon>
    </lineage>
</organism>
<dbReference type="Proteomes" id="UP000236664">
    <property type="component" value="Unassembled WGS sequence"/>
</dbReference>
<dbReference type="EMBL" id="MTQA01000095">
    <property type="protein sequence ID" value="PNP78921.1"/>
    <property type="molecule type" value="Genomic_DNA"/>
</dbReference>
<name>A0A2K0W9L9_GIBNY</name>
<evidence type="ECO:0000313" key="2">
    <source>
        <dbReference type="Proteomes" id="UP000236664"/>
    </source>
</evidence>
<gene>
    <name evidence="1" type="ORF">FNYG_07786</name>
</gene>
<protein>
    <submittedName>
        <fullName evidence="1">Uncharacterized protein</fullName>
    </submittedName>
</protein>
<proteinExistence type="predicted"/>
<comment type="caution">
    <text evidence="1">The sequence shown here is derived from an EMBL/GenBank/DDBJ whole genome shotgun (WGS) entry which is preliminary data.</text>
</comment>
<reference evidence="1 2" key="1">
    <citation type="submission" date="2017-06" db="EMBL/GenBank/DDBJ databases">
        <title>Genome of Fusarium nygamai isolate CS10214.</title>
        <authorList>
            <person name="Gardiner D.M."/>
            <person name="Obanor F."/>
            <person name="Kazan K."/>
        </authorList>
    </citation>
    <scope>NUCLEOTIDE SEQUENCE [LARGE SCALE GENOMIC DNA]</scope>
    <source>
        <strain evidence="1 2">CS10214</strain>
    </source>
</reference>
<keyword evidence="2" id="KW-1185">Reference proteome</keyword>
<dbReference type="AlphaFoldDB" id="A0A2K0W9L9"/>